<dbReference type="Proteomes" id="UP001322481">
    <property type="component" value="Chromosome"/>
</dbReference>
<sequence>MEKRLEVPEIIQAQLAITETEQTPRANVIVNGQWSLGMENTNSAKRYTDILYVLGVALIEIRASASLEEAQIVADIFHNVPAKISASEEPEAIETELLSKAKRHGREQAIKQLLKHAKQAKIK</sequence>
<evidence type="ECO:0000313" key="1">
    <source>
        <dbReference type="EMBL" id="WQB97377.1"/>
    </source>
</evidence>
<gene>
    <name evidence="1" type="ORF">U0R22_001501</name>
</gene>
<keyword evidence="2" id="KW-1185">Reference proteome</keyword>
<reference evidence="1 2" key="1">
    <citation type="submission" date="2023-11" db="EMBL/GenBank/DDBJ databases">
        <authorList>
            <person name="Panchal A.K."/>
            <person name="Meaney J.S."/>
            <person name="Karas B.J."/>
            <person name="diCenzo G.C."/>
        </authorList>
    </citation>
    <scope>NUCLEOTIDE SEQUENCE [LARGE SCALE GENOMIC DNA]</scope>
    <source>
        <strain evidence="1 2">NZP2235</strain>
    </source>
</reference>
<organism evidence="1 2">
    <name type="scientific">Mesorhizobium huakuii</name>
    <dbReference type="NCBI Taxonomy" id="28104"/>
    <lineage>
        <taxon>Bacteria</taxon>
        <taxon>Pseudomonadati</taxon>
        <taxon>Pseudomonadota</taxon>
        <taxon>Alphaproteobacteria</taxon>
        <taxon>Hyphomicrobiales</taxon>
        <taxon>Phyllobacteriaceae</taxon>
        <taxon>Mesorhizobium</taxon>
    </lineage>
</organism>
<proteinExistence type="predicted"/>
<name>A0ABZ0VKH5_9HYPH</name>
<dbReference type="EMBL" id="CP139858">
    <property type="protein sequence ID" value="WQB97377.1"/>
    <property type="molecule type" value="Genomic_DNA"/>
</dbReference>
<protein>
    <submittedName>
        <fullName evidence="1">Uncharacterized protein</fullName>
    </submittedName>
</protein>
<dbReference type="RefSeq" id="WP_284267774.1">
    <property type="nucleotide sequence ID" value="NZ_BSNY01000005.1"/>
</dbReference>
<accession>A0ABZ0VKH5</accession>
<evidence type="ECO:0000313" key="2">
    <source>
        <dbReference type="Proteomes" id="UP001322481"/>
    </source>
</evidence>